<sequence>MEVTEPLGFGHEPQIATIDWPEGEPAADLLKDEASGRTFPVQHASDRPGKAYVRLALDPRETLRLKPSAGPAEPAADERGERGPRNAIAPEGGSVYIANGAIELELPYGAGRIDPAECRKADGVPGPVRRMRSAGGVWRGRSFIDGGTGGAAASWEGRIRDGGALRTVYEYRVAFGHGGRYEAVLTIDAGERFVRIEETFETAPGAQVVWDFAGDDLPETAYLLDPTPGCRTSRLHYRFDQRLARLAGWTQYSQLLDLSDGFAFRFAQGDDAVGFVALDGGDWRGNRHNHAELWMRRWERDDPRTRASMPWDAKADWTGHPERIPARGESVGVPHLNVEAWIVRGHRRFALVVADAGFVLDGGLRRLQTRRGVATLDAMLRMHLAHPAGERPVRSAFRYPNAVLERHFAGKAAPDDAARKAWMIGYLRDMTDGFWNGAGSSHVNCVAGRMIAPCLYLYEYMAESGLLTGAERDEVRARLLFLAYLYASDHYYPGAATMLPVGSDDTTEPTMAGMANQNFYTDIVTVFGTAAQTFPDHPEAGAWRDKFAAMWSRQKAFHTYPDSGVWEESHTYYHHVLHTVLPIMLRRRDDGTGDEFGEPSFRRLVGASLRQLTPRVAEFGGGRRLVPFGDHHATDLYVPLYADYAEAFAPHDPALAGKLAWAYREMNGDRPLPIGEVPVEWEDEYVQGIGYMFRSREPDGGETLLALRSGSAWGHHHNDEASIQLYARGRALIVDSAFGHVQDRGDRKVADKGHSRWTLRDAEPINYLFRFNRGWIGASGAGGRFPFATAFDPAYLFTTGHQQSHPLREPVHHFRTVVRLSPASFLLVDCCDTDAEQIVRFHVPGVRDRADRPDRPEVEAAVGDATLSIVPLRAGAYRLETAEDRDRATGRLATTEYAFHVGRGRLHAFWITVRPAGSAAPYATADGDAYALRDAASETEAAFDVGGEGGATAVLLVRDLKTGETASVPLSDPSAGRP</sequence>
<reference evidence="2 3" key="1">
    <citation type="submission" date="2018-05" db="EMBL/GenBank/DDBJ databases">
        <title>Paenibacillus flagellatus sp. nov., isolated from selenium mineral soil.</title>
        <authorList>
            <person name="Dai X."/>
        </authorList>
    </citation>
    <scope>NUCLEOTIDE SEQUENCE [LARGE SCALE GENOMIC DNA]</scope>
    <source>
        <strain evidence="2 3">DXL2</strain>
    </source>
</reference>
<proteinExistence type="predicted"/>
<keyword evidence="3" id="KW-1185">Reference proteome</keyword>
<comment type="caution">
    <text evidence="2">The sequence shown here is derived from an EMBL/GenBank/DDBJ whole genome shotgun (WGS) entry which is preliminary data.</text>
</comment>
<evidence type="ECO:0000313" key="3">
    <source>
        <dbReference type="Proteomes" id="UP000247476"/>
    </source>
</evidence>
<dbReference type="Gene3D" id="2.70.98.70">
    <property type="match status" value="1"/>
</dbReference>
<name>A0A2V5K294_9BACL</name>
<organism evidence="2 3">
    <name type="scientific">Paenibacillus flagellatus</name>
    <dbReference type="NCBI Taxonomy" id="2211139"/>
    <lineage>
        <taxon>Bacteria</taxon>
        <taxon>Bacillati</taxon>
        <taxon>Bacillota</taxon>
        <taxon>Bacilli</taxon>
        <taxon>Bacillales</taxon>
        <taxon>Paenibacillaceae</taxon>
        <taxon>Paenibacillus</taxon>
    </lineage>
</organism>
<dbReference type="InterPro" id="IPR008929">
    <property type="entry name" value="Chondroitin_lyas"/>
</dbReference>
<dbReference type="AlphaFoldDB" id="A0A2V5K294"/>
<evidence type="ECO:0000256" key="1">
    <source>
        <dbReference type="SAM" id="MobiDB-lite"/>
    </source>
</evidence>
<protein>
    <recommendedName>
        <fullName evidence="4">Heparin-sulfate lyase N-terminal domain-containing protein</fullName>
    </recommendedName>
</protein>
<dbReference type="Gene3D" id="1.50.10.100">
    <property type="entry name" value="Chondroitin AC/alginate lyase"/>
    <property type="match status" value="1"/>
</dbReference>
<evidence type="ECO:0008006" key="4">
    <source>
        <dbReference type="Google" id="ProtNLM"/>
    </source>
</evidence>
<dbReference type="EMBL" id="QJVJ01000007">
    <property type="protein sequence ID" value="PYI53365.1"/>
    <property type="molecule type" value="Genomic_DNA"/>
</dbReference>
<accession>A0A2V5K294</accession>
<feature type="region of interest" description="Disordered" evidence="1">
    <location>
        <begin position="62"/>
        <end position="89"/>
    </location>
</feature>
<gene>
    <name evidence="2" type="ORF">DLM86_16400</name>
</gene>
<evidence type="ECO:0000313" key="2">
    <source>
        <dbReference type="EMBL" id="PYI53365.1"/>
    </source>
</evidence>
<dbReference type="Proteomes" id="UP000247476">
    <property type="component" value="Unassembled WGS sequence"/>
</dbReference>